<evidence type="ECO:0000313" key="1">
    <source>
        <dbReference type="EMBL" id="KKO08581.1"/>
    </source>
</evidence>
<sequence>MPYIENTYIKEVTHIGFLDGVENRKPSLDGGGISVTTKPESWRSIKGLNGPEFTLIFPTAQWVDAMTFGDDDIEDIKNWAVKEGYLRETTAWFAVVASDHEAEVKIFATQEEAARAIGRTLDEEILAISNGHGGTWADPTFKITPRGMKQLERWPGNMVQWEQAAISLYIRKVVVPKRPYVVGIWWSEPDNVEAGCAPSGILFPERLHLFEVEDEEGEVMSFNEKFPDFNAPVDPLVAYA</sequence>
<dbReference type="AlphaFoldDB" id="A0A0F9VTY8"/>
<dbReference type="EMBL" id="LAZR01000009">
    <property type="protein sequence ID" value="KKO08581.1"/>
    <property type="molecule type" value="Genomic_DNA"/>
</dbReference>
<comment type="caution">
    <text evidence="1">The sequence shown here is derived from an EMBL/GenBank/DDBJ whole genome shotgun (WGS) entry which is preliminary data.</text>
</comment>
<name>A0A0F9VTY8_9ZZZZ</name>
<proteinExistence type="predicted"/>
<gene>
    <name evidence="1" type="ORF">LCGC14_0045210</name>
</gene>
<accession>A0A0F9VTY8</accession>
<organism evidence="1">
    <name type="scientific">marine sediment metagenome</name>
    <dbReference type="NCBI Taxonomy" id="412755"/>
    <lineage>
        <taxon>unclassified sequences</taxon>
        <taxon>metagenomes</taxon>
        <taxon>ecological metagenomes</taxon>
    </lineage>
</organism>
<protein>
    <submittedName>
        <fullName evidence="1">Uncharacterized protein</fullName>
    </submittedName>
</protein>
<reference evidence="1" key="1">
    <citation type="journal article" date="2015" name="Nature">
        <title>Complex archaea that bridge the gap between prokaryotes and eukaryotes.</title>
        <authorList>
            <person name="Spang A."/>
            <person name="Saw J.H."/>
            <person name="Jorgensen S.L."/>
            <person name="Zaremba-Niedzwiedzka K."/>
            <person name="Martijn J."/>
            <person name="Lind A.E."/>
            <person name="van Eijk R."/>
            <person name="Schleper C."/>
            <person name="Guy L."/>
            <person name="Ettema T.J."/>
        </authorList>
    </citation>
    <scope>NUCLEOTIDE SEQUENCE</scope>
</reference>